<evidence type="ECO:0000313" key="1">
    <source>
        <dbReference type="EMBL" id="GFY19056.1"/>
    </source>
</evidence>
<comment type="caution">
    <text evidence="1">The sequence shown here is derived from an EMBL/GenBank/DDBJ whole genome shotgun (WGS) entry which is preliminary data.</text>
</comment>
<evidence type="ECO:0000313" key="2">
    <source>
        <dbReference type="Proteomes" id="UP000887159"/>
    </source>
</evidence>
<dbReference type="EMBL" id="BMAU01021350">
    <property type="protein sequence ID" value="GFY19056.1"/>
    <property type="molecule type" value="Genomic_DNA"/>
</dbReference>
<sequence length="87" mass="10142">MAQSTKEKEHKPKRTNPKKTFYETIVLQKVFEIKTRIHLEILTAMLHGIPDVLEGSSRQSFGRWLGTIGFFNTNPAGNHHLYFVFPW</sequence>
<name>A0A8X6T336_TRICX</name>
<reference evidence="1" key="1">
    <citation type="submission" date="2020-08" db="EMBL/GenBank/DDBJ databases">
        <title>Multicomponent nature underlies the extraordinary mechanical properties of spider dragline silk.</title>
        <authorList>
            <person name="Kono N."/>
            <person name="Nakamura H."/>
            <person name="Mori M."/>
            <person name="Yoshida Y."/>
            <person name="Ohtoshi R."/>
            <person name="Malay A.D."/>
            <person name="Moran D.A.P."/>
            <person name="Tomita M."/>
            <person name="Numata K."/>
            <person name="Arakawa K."/>
        </authorList>
    </citation>
    <scope>NUCLEOTIDE SEQUENCE</scope>
</reference>
<accession>A0A8X6T336</accession>
<organism evidence="1 2">
    <name type="scientific">Trichonephila clavipes</name>
    <name type="common">Golden silk orbweaver</name>
    <name type="synonym">Nephila clavipes</name>
    <dbReference type="NCBI Taxonomy" id="2585209"/>
    <lineage>
        <taxon>Eukaryota</taxon>
        <taxon>Metazoa</taxon>
        <taxon>Ecdysozoa</taxon>
        <taxon>Arthropoda</taxon>
        <taxon>Chelicerata</taxon>
        <taxon>Arachnida</taxon>
        <taxon>Araneae</taxon>
        <taxon>Araneomorphae</taxon>
        <taxon>Entelegynae</taxon>
        <taxon>Araneoidea</taxon>
        <taxon>Nephilidae</taxon>
        <taxon>Trichonephila</taxon>
    </lineage>
</organism>
<proteinExistence type="predicted"/>
<dbReference type="Proteomes" id="UP000887159">
    <property type="component" value="Unassembled WGS sequence"/>
</dbReference>
<protein>
    <submittedName>
        <fullName evidence="1">Uncharacterized protein</fullName>
    </submittedName>
</protein>
<keyword evidence="2" id="KW-1185">Reference proteome</keyword>
<dbReference type="AlphaFoldDB" id="A0A8X6T336"/>
<gene>
    <name evidence="1" type="ORF">TNCV_3877441</name>
</gene>